<accession>A0A6G1JJB5</accession>
<dbReference type="EMBL" id="MU005571">
    <property type="protein sequence ID" value="KAF2690255.1"/>
    <property type="molecule type" value="Genomic_DNA"/>
</dbReference>
<keyword evidence="3" id="KW-1185">Reference proteome</keyword>
<feature type="compositionally biased region" description="Low complexity" evidence="1">
    <location>
        <begin position="473"/>
        <end position="485"/>
    </location>
</feature>
<evidence type="ECO:0000313" key="2">
    <source>
        <dbReference type="EMBL" id="KAF2690255.1"/>
    </source>
</evidence>
<reference evidence="2" key="1">
    <citation type="journal article" date="2020" name="Stud. Mycol.">
        <title>101 Dothideomycetes genomes: a test case for predicting lifestyles and emergence of pathogens.</title>
        <authorList>
            <person name="Haridas S."/>
            <person name="Albert R."/>
            <person name="Binder M."/>
            <person name="Bloem J."/>
            <person name="Labutti K."/>
            <person name="Salamov A."/>
            <person name="Andreopoulos B."/>
            <person name="Baker S."/>
            <person name="Barry K."/>
            <person name="Bills G."/>
            <person name="Bluhm B."/>
            <person name="Cannon C."/>
            <person name="Castanera R."/>
            <person name="Culley D."/>
            <person name="Daum C."/>
            <person name="Ezra D."/>
            <person name="Gonzalez J."/>
            <person name="Henrissat B."/>
            <person name="Kuo A."/>
            <person name="Liang C."/>
            <person name="Lipzen A."/>
            <person name="Lutzoni F."/>
            <person name="Magnuson J."/>
            <person name="Mondo S."/>
            <person name="Nolan M."/>
            <person name="Ohm R."/>
            <person name="Pangilinan J."/>
            <person name="Park H.-J."/>
            <person name="Ramirez L."/>
            <person name="Alfaro M."/>
            <person name="Sun H."/>
            <person name="Tritt A."/>
            <person name="Yoshinaga Y."/>
            <person name="Zwiers L.-H."/>
            <person name="Turgeon B."/>
            <person name="Goodwin S."/>
            <person name="Spatafora J."/>
            <person name="Crous P."/>
            <person name="Grigoriev I."/>
        </authorList>
    </citation>
    <scope>NUCLEOTIDE SEQUENCE</scope>
    <source>
        <strain evidence="2">CBS 122367</strain>
    </source>
</reference>
<feature type="region of interest" description="Disordered" evidence="1">
    <location>
        <begin position="507"/>
        <end position="527"/>
    </location>
</feature>
<feature type="region of interest" description="Disordered" evidence="1">
    <location>
        <begin position="1"/>
        <end position="22"/>
    </location>
</feature>
<evidence type="ECO:0000313" key="3">
    <source>
        <dbReference type="Proteomes" id="UP000799291"/>
    </source>
</evidence>
<dbReference type="OrthoDB" id="3800839at2759"/>
<sequence length="577" mass="62672">MDSHKSENPSRESEQDINIEEEGLSSPLALALLAVPASRSSYLTLPDSTEVSPLTQIPLAGNIDDAEKEKMEKHEKAFAASKKLQQVLGQQKAFAFKAPPTMPPDLVGQFEEELEEFGLGEDLRKMSLGEEAAESFPPLGQGQLSAEEGTVIEPAQTLSVLFPSPFLSGESTADAPTEADSTQPANVDGFLASLFSRPPPTASLKEATSSPAKGKDRKRTRAESTQEAARPAPLAQQQKKVRNNGATGIPTLPAAFSASWTVDFPGNTPQLAQILLRWHHTMTTLYRRCREDYLMDIHPVFPYPPTGPVNITLVSISFWDTSSESHRELRFIGPGDVSSIRYAEVDTFHSDQVTQDTLFAQAMFGGGMPSRKDMRKVDMRGRNERGEGRWCFVVIIGNKQIGDKEGIAAPYVTLAWPITAVTSKSECLYTIYPGNTSDPFTKPAIGSSSAPFASVTTSFGQTTGIAQTPLGQSTNIPTTTPATTIPSTYPNLTPSIHTALRSATSTTLPAPAAATLQPMGTRDRNNERTLRRTTLEFRKAGGLPLVQAYRTDVRAWREWLTFVGKGEGRVVMNAEAN</sequence>
<protein>
    <submittedName>
        <fullName evidence="2">Uncharacterized protein</fullName>
    </submittedName>
</protein>
<name>A0A6G1JJB5_9PLEO</name>
<feature type="compositionally biased region" description="Low complexity" evidence="1">
    <location>
        <begin position="507"/>
        <end position="516"/>
    </location>
</feature>
<gene>
    <name evidence="2" type="ORF">K458DRAFT_427052</name>
</gene>
<evidence type="ECO:0000256" key="1">
    <source>
        <dbReference type="SAM" id="MobiDB-lite"/>
    </source>
</evidence>
<feature type="compositionally biased region" description="Basic and acidic residues" evidence="1">
    <location>
        <begin position="1"/>
        <end position="14"/>
    </location>
</feature>
<dbReference type="AlphaFoldDB" id="A0A6G1JJB5"/>
<proteinExistence type="predicted"/>
<feature type="region of interest" description="Disordered" evidence="1">
    <location>
        <begin position="191"/>
        <end position="246"/>
    </location>
</feature>
<feature type="region of interest" description="Disordered" evidence="1">
    <location>
        <begin position="466"/>
        <end position="485"/>
    </location>
</feature>
<organism evidence="2 3">
    <name type="scientific">Lentithecium fluviatile CBS 122367</name>
    <dbReference type="NCBI Taxonomy" id="1168545"/>
    <lineage>
        <taxon>Eukaryota</taxon>
        <taxon>Fungi</taxon>
        <taxon>Dikarya</taxon>
        <taxon>Ascomycota</taxon>
        <taxon>Pezizomycotina</taxon>
        <taxon>Dothideomycetes</taxon>
        <taxon>Pleosporomycetidae</taxon>
        <taxon>Pleosporales</taxon>
        <taxon>Massarineae</taxon>
        <taxon>Lentitheciaceae</taxon>
        <taxon>Lentithecium</taxon>
    </lineage>
</organism>
<dbReference type="Proteomes" id="UP000799291">
    <property type="component" value="Unassembled WGS sequence"/>
</dbReference>